<dbReference type="Gene3D" id="3.40.50.1820">
    <property type="entry name" value="alpha/beta hydrolase"/>
    <property type="match status" value="1"/>
</dbReference>
<evidence type="ECO:0000259" key="3">
    <source>
        <dbReference type="Pfam" id="PF00326"/>
    </source>
</evidence>
<dbReference type="Proteomes" id="UP000199170">
    <property type="component" value="Unassembled WGS sequence"/>
</dbReference>
<dbReference type="PANTHER" id="PTHR48081">
    <property type="entry name" value="AB HYDROLASE SUPERFAMILY PROTEIN C4A8.06C"/>
    <property type="match status" value="1"/>
</dbReference>
<dbReference type="Pfam" id="PF20434">
    <property type="entry name" value="BD-FAE"/>
    <property type="match status" value="1"/>
</dbReference>
<evidence type="ECO:0000256" key="2">
    <source>
        <dbReference type="SAM" id="MobiDB-lite"/>
    </source>
</evidence>
<dbReference type="EMBL" id="FNPB01000001">
    <property type="protein sequence ID" value="SDX60871.1"/>
    <property type="molecule type" value="Genomic_DNA"/>
</dbReference>
<protein>
    <submittedName>
        <fullName evidence="5">Acetyl esterase/lipase</fullName>
    </submittedName>
</protein>
<feature type="compositionally biased region" description="Low complexity" evidence="2">
    <location>
        <begin position="232"/>
        <end position="248"/>
    </location>
</feature>
<dbReference type="GO" id="GO:0006508">
    <property type="term" value="P:proteolysis"/>
    <property type="evidence" value="ECO:0007669"/>
    <property type="project" value="InterPro"/>
</dbReference>
<gene>
    <name evidence="5" type="ORF">SAMN04487946_101340</name>
</gene>
<dbReference type="InterPro" id="IPR001375">
    <property type="entry name" value="Peptidase_S9_cat"/>
</dbReference>
<evidence type="ECO:0000259" key="4">
    <source>
        <dbReference type="Pfam" id="PF20434"/>
    </source>
</evidence>
<name>A0A1H3D393_9EURY</name>
<organism evidence="5 6">
    <name type="scientific">Halobellus clavatus</name>
    <dbReference type="NCBI Taxonomy" id="660517"/>
    <lineage>
        <taxon>Archaea</taxon>
        <taxon>Methanobacteriati</taxon>
        <taxon>Methanobacteriota</taxon>
        <taxon>Stenosarchaea group</taxon>
        <taxon>Halobacteria</taxon>
        <taxon>Halobacteriales</taxon>
        <taxon>Haloferacaceae</taxon>
        <taxon>Halobellus</taxon>
    </lineage>
</organism>
<dbReference type="STRING" id="660517.SAMN04487946_101340"/>
<feature type="domain" description="Peptidase S9 prolyl oligopeptidase catalytic" evidence="3">
    <location>
        <begin position="253"/>
        <end position="314"/>
    </location>
</feature>
<feature type="domain" description="BD-FAE-like" evidence="4">
    <location>
        <begin position="48"/>
        <end position="221"/>
    </location>
</feature>
<dbReference type="Pfam" id="PF00326">
    <property type="entry name" value="Peptidase_S9"/>
    <property type="match status" value="1"/>
</dbReference>
<dbReference type="InterPro" id="IPR029058">
    <property type="entry name" value="AB_hydrolase_fold"/>
</dbReference>
<dbReference type="GO" id="GO:0008236">
    <property type="term" value="F:serine-type peptidase activity"/>
    <property type="evidence" value="ECO:0007669"/>
    <property type="project" value="InterPro"/>
</dbReference>
<dbReference type="OrthoDB" id="33195at2157"/>
<evidence type="ECO:0000313" key="6">
    <source>
        <dbReference type="Proteomes" id="UP000199170"/>
    </source>
</evidence>
<accession>A0A1H3D393</accession>
<feature type="region of interest" description="Disordered" evidence="2">
    <location>
        <begin position="200"/>
        <end position="259"/>
    </location>
</feature>
<keyword evidence="1" id="KW-0378">Hydrolase</keyword>
<evidence type="ECO:0000313" key="5">
    <source>
        <dbReference type="EMBL" id="SDX60871.1"/>
    </source>
</evidence>
<evidence type="ECO:0000256" key="1">
    <source>
        <dbReference type="ARBA" id="ARBA00022801"/>
    </source>
</evidence>
<dbReference type="RefSeq" id="WP_089764445.1">
    <property type="nucleotide sequence ID" value="NZ_FNPB01000001.1"/>
</dbReference>
<proteinExistence type="predicted"/>
<sequence>MIGFGDATAIDVDRGVPFATPGERSLRLDLYRPGTREPTQATPSTARRAAVVLASGRDWQAPDRDDLARYALDLAERGYVCVVPEYRGSDTAAFPAQIRDLKASIRWLRASAAELGVDPARIGVFGHAAGAHLAVLAALTPDDASLAPAPTAFGGVDTPSDPATASDALTAVVGVAGTYALEQQPETDALVSLLGGDREAEPDAWTRASPSTYLGSGGPPTAPGDDGDRAQSGDTTGDTDADGGQSADPGDDRPPILLLHGGDDAVVPPMASELFYDLLEAHDVPAECVVAADAGHDVHVTQRAFVLQWTSGFLDRHLR</sequence>
<dbReference type="InterPro" id="IPR049492">
    <property type="entry name" value="BD-FAE-like_dom"/>
</dbReference>
<dbReference type="AlphaFoldDB" id="A0A1H3D393"/>
<dbReference type="SUPFAM" id="SSF53474">
    <property type="entry name" value="alpha/beta-Hydrolases"/>
    <property type="match status" value="1"/>
</dbReference>
<reference evidence="6" key="1">
    <citation type="submission" date="2016-10" db="EMBL/GenBank/DDBJ databases">
        <authorList>
            <person name="Varghese N."/>
            <person name="Submissions S."/>
        </authorList>
    </citation>
    <scope>NUCLEOTIDE SEQUENCE [LARGE SCALE GENOMIC DNA]</scope>
    <source>
        <strain evidence="6">CGMCC 1.10118</strain>
    </source>
</reference>
<dbReference type="InterPro" id="IPR050300">
    <property type="entry name" value="GDXG_lipolytic_enzyme"/>
</dbReference>
<keyword evidence="6" id="KW-1185">Reference proteome</keyword>